<dbReference type="Proteomes" id="UP000288716">
    <property type="component" value="Unassembled WGS sequence"/>
</dbReference>
<dbReference type="STRING" id="299467.A0A443SW04"/>
<dbReference type="OrthoDB" id="10006996at2759"/>
<dbReference type="Pfam" id="PF07686">
    <property type="entry name" value="V-set"/>
    <property type="match status" value="1"/>
</dbReference>
<comment type="caution">
    <text evidence="2">The sequence shown here is derived from an EMBL/GenBank/DDBJ whole genome shotgun (WGS) entry which is preliminary data.</text>
</comment>
<accession>A0A443SW04</accession>
<dbReference type="SUPFAM" id="SSF48726">
    <property type="entry name" value="Immunoglobulin"/>
    <property type="match status" value="1"/>
</dbReference>
<dbReference type="InterPro" id="IPR013106">
    <property type="entry name" value="Ig_V-set"/>
</dbReference>
<name>A0A443SW04_9ACAR</name>
<evidence type="ECO:0000259" key="1">
    <source>
        <dbReference type="PROSITE" id="PS50835"/>
    </source>
</evidence>
<dbReference type="PANTHER" id="PTHR23278:SF19">
    <property type="entry name" value="OBSCURIN"/>
    <property type="match status" value="1"/>
</dbReference>
<sequence length="125" mass="14085">MVRLPCNVTPAVNEDSIRLVLWYKEGVKGGPIYSFDARSGLLGDGRHFAVFDAISSRAYFDTSTNPAYLTLSSVNADDFGEYKCRVDFRRSRTSTTTVKLIVICEYSSTFRPLINYIRSNTHSII</sequence>
<evidence type="ECO:0000313" key="2">
    <source>
        <dbReference type="EMBL" id="RWS31712.1"/>
    </source>
</evidence>
<feature type="domain" description="Ig-like" evidence="1">
    <location>
        <begin position="1"/>
        <end position="101"/>
    </location>
</feature>
<dbReference type="Gene3D" id="2.60.40.10">
    <property type="entry name" value="Immunoglobulins"/>
    <property type="match status" value="1"/>
</dbReference>
<dbReference type="InterPro" id="IPR036179">
    <property type="entry name" value="Ig-like_dom_sf"/>
</dbReference>
<dbReference type="EMBL" id="NCKV01000082">
    <property type="protein sequence ID" value="RWS31712.1"/>
    <property type="molecule type" value="Genomic_DNA"/>
</dbReference>
<organism evidence="2 3">
    <name type="scientific">Leptotrombidium deliense</name>
    <dbReference type="NCBI Taxonomy" id="299467"/>
    <lineage>
        <taxon>Eukaryota</taxon>
        <taxon>Metazoa</taxon>
        <taxon>Ecdysozoa</taxon>
        <taxon>Arthropoda</taxon>
        <taxon>Chelicerata</taxon>
        <taxon>Arachnida</taxon>
        <taxon>Acari</taxon>
        <taxon>Acariformes</taxon>
        <taxon>Trombidiformes</taxon>
        <taxon>Prostigmata</taxon>
        <taxon>Anystina</taxon>
        <taxon>Parasitengona</taxon>
        <taxon>Trombiculoidea</taxon>
        <taxon>Trombiculidae</taxon>
        <taxon>Leptotrombidium</taxon>
    </lineage>
</organism>
<dbReference type="InterPro" id="IPR007110">
    <property type="entry name" value="Ig-like_dom"/>
</dbReference>
<dbReference type="VEuPathDB" id="VectorBase:LDEU000328"/>
<evidence type="ECO:0000313" key="3">
    <source>
        <dbReference type="Proteomes" id="UP000288716"/>
    </source>
</evidence>
<dbReference type="PANTHER" id="PTHR23278">
    <property type="entry name" value="SIDESTEP PROTEIN"/>
    <property type="match status" value="1"/>
</dbReference>
<keyword evidence="3" id="KW-1185">Reference proteome</keyword>
<dbReference type="PROSITE" id="PS50835">
    <property type="entry name" value="IG_LIKE"/>
    <property type="match status" value="1"/>
</dbReference>
<protein>
    <submittedName>
        <fullName evidence="2">Sidestep protein-like protein</fullName>
    </submittedName>
</protein>
<dbReference type="InterPro" id="IPR013783">
    <property type="entry name" value="Ig-like_fold"/>
</dbReference>
<gene>
    <name evidence="2" type="ORF">B4U80_02360</name>
</gene>
<proteinExistence type="predicted"/>
<dbReference type="AlphaFoldDB" id="A0A443SW04"/>
<reference evidence="2 3" key="1">
    <citation type="journal article" date="2018" name="Gigascience">
        <title>Genomes of trombidid mites reveal novel predicted allergens and laterally-transferred genes associated with secondary metabolism.</title>
        <authorList>
            <person name="Dong X."/>
            <person name="Chaisiri K."/>
            <person name="Xia D."/>
            <person name="Armstrong S.D."/>
            <person name="Fang Y."/>
            <person name="Donnelly M.J."/>
            <person name="Kadowaki T."/>
            <person name="McGarry J.W."/>
            <person name="Darby A.C."/>
            <person name="Makepeace B.L."/>
        </authorList>
    </citation>
    <scope>NUCLEOTIDE SEQUENCE [LARGE SCALE GENOMIC DNA]</scope>
    <source>
        <strain evidence="2">UoL-UT</strain>
    </source>
</reference>